<keyword evidence="1" id="KW-1133">Transmembrane helix</keyword>
<reference evidence="2 3" key="1">
    <citation type="submission" date="2016-12" db="EMBL/GenBank/DDBJ databases">
        <title>The whole genome sequencing and assembly of Bacillus cohnii DSM 6307T strain.</title>
        <authorList>
            <person name="Lee Y.-J."/>
            <person name="Yi H."/>
            <person name="Bahn Y.-S."/>
            <person name="Kim J.F."/>
            <person name="Lee D.-W."/>
        </authorList>
    </citation>
    <scope>NUCLEOTIDE SEQUENCE [LARGE SCALE GENOMIC DNA]</scope>
    <source>
        <strain evidence="2 3">DSM 6307</strain>
    </source>
</reference>
<keyword evidence="3" id="KW-1185">Reference proteome</keyword>
<dbReference type="AlphaFoldDB" id="A0A223KW14"/>
<feature type="transmembrane region" description="Helical" evidence="1">
    <location>
        <begin position="7"/>
        <end position="28"/>
    </location>
</feature>
<feature type="transmembrane region" description="Helical" evidence="1">
    <location>
        <begin position="59"/>
        <end position="78"/>
    </location>
</feature>
<protein>
    <submittedName>
        <fullName evidence="2">Uncharacterized protein</fullName>
    </submittedName>
</protein>
<proteinExistence type="predicted"/>
<dbReference type="KEGG" id="bcoh:BC6307_20925"/>
<dbReference type="RefSeq" id="WP_066415085.1">
    <property type="nucleotide sequence ID" value="NZ_CP018866.1"/>
</dbReference>
<evidence type="ECO:0000313" key="3">
    <source>
        <dbReference type="Proteomes" id="UP000215224"/>
    </source>
</evidence>
<name>A0A223KW14_9BACI</name>
<accession>A0A223KW14</accession>
<dbReference type="EMBL" id="CP018866">
    <property type="protein sequence ID" value="AST93553.1"/>
    <property type="molecule type" value="Genomic_DNA"/>
</dbReference>
<feature type="transmembrane region" description="Helical" evidence="1">
    <location>
        <begin position="34"/>
        <end position="52"/>
    </location>
</feature>
<gene>
    <name evidence="2" type="ORF">BC6307_20925</name>
</gene>
<keyword evidence="1" id="KW-0812">Transmembrane</keyword>
<organism evidence="2 3">
    <name type="scientific">Sutcliffiella cohnii</name>
    <dbReference type="NCBI Taxonomy" id="33932"/>
    <lineage>
        <taxon>Bacteria</taxon>
        <taxon>Bacillati</taxon>
        <taxon>Bacillota</taxon>
        <taxon>Bacilli</taxon>
        <taxon>Bacillales</taxon>
        <taxon>Bacillaceae</taxon>
        <taxon>Sutcliffiella</taxon>
    </lineage>
</organism>
<evidence type="ECO:0000256" key="1">
    <source>
        <dbReference type="SAM" id="Phobius"/>
    </source>
</evidence>
<keyword evidence="1" id="KW-0472">Membrane</keyword>
<dbReference type="Proteomes" id="UP000215224">
    <property type="component" value="Chromosome"/>
</dbReference>
<evidence type="ECO:0000313" key="2">
    <source>
        <dbReference type="EMBL" id="AST93553.1"/>
    </source>
</evidence>
<feature type="transmembrane region" description="Helical" evidence="1">
    <location>
        <begin position="98"/>
        <end position="118"/>
    </location>
</feature>
<sequence>MINSYTRFTATLLVLNVVTILIAGLFILRHFPPIHTINAILAGGFAIVLLCVRWKWVPVFAIIYGLIFSVLTIPSLVISMFRSVDPEYNAMLEASNPFIGISFLTAIFVLAILTFSILSLKANIQQTNEPFSFFPLVKGALFPIPIQLPIVITLQNFPRSHKSSKKIIIS</sequence>